<feature type="region of interest" description="Disordered" evidence="1">
    <location>
        <begin position="228"/>
        <end position="255"/>
    </location>
</feature>
<reference evidence="2" key="1">
    <citation type="submission" date="2011-04" db="EMBL/GenBank/DDBJ databases">
        <title>Evolution of plant cell wall degrading machinery underlies the functional diversity of forest fungi.</title>
        <authorList>
            <consortium name="US DOE Joint Genome Institute (JGI-PGF)"/>
            <person name="Eastwood D.C."/>
            <person name="Floudas D."/>
            <person name="Binder M."/>
            <person name="Majcherczyk A."/>
            <person name="Schneider P."/>
            <person name="Aerts A."/>
            <person name="Asiegbu F.O."/>
            <person name="Baker S.E."/>
            <person name="Barry K."/>
            <person name="Bendiksby M."/>
            <person name="Blumentritt M."/>
            <person name="Coutinho P.M."/>
            <person name="Cullen D."/>
            <person name="Cullen D."/>
            <person name="Gathman A."/>
            <person name="Goodell B."/>
            <person name="Henrissat B."/>
            <person name="Ihrmark K."/>
            <person name="Kauserud H."/>
            <person name="Kohler A."/>
            <person name="LaButti K."/>
            <person name="Lapidus A."/>
            <person name="Lavin J.L."/>
            <person name="Lee Y.-H."/>
            <person name="Lindquist E."/>
            <person name="Lilly W."/>
            <person name="Lucas S."/>
            <person name="Morin E."/>
            <person name="Murat C."/>
            <person name="Oguiza J.A."/>
            <person name="Park J."/>
            <person name="Pisabarro A.G."/>
            <person name="Riley R."/>
            <person name="Rosling A."/>
            <person name="Salamov A."/>
            <person name="Schmidt O."/>
            <person name="Schmutz J."/>
            <person name="Skrede I."/>
            <person name="Stenlid J."/>
            <person name="Wiebenga A."/>
            <person name="Xie X."/>
            <person name="Kues U."/>
            <person name="Hibbett D.S."/>
            <person name="Hoffmeister D."/>
            <person name="Hogberg N."/>
            <person name="Martin F."/>
            <person name="Grigoriev I.V."/>
            <person name="Watkinson S.C."/>
        </authorList>
    </citation>
    <scope>NUCLEOTIDE SEQUENCE</scope>
    <source>
        <strain evidence="2">S7.9</strain>
    </source>
</reference>
<feature type="compositionally biased region" description="Polar residues" evidence="1">
    <location>
        <begin position="1"/>
        <end position="11"/>
    </location>
</feature>
<dbReference type="HOGENOM" id="CLU_631874_0_0_1"/>
<accession>F8NRP6</accession>
<dbReference type="AlphaFoldDB" id="F8NRP6"/>
<organism>
    <name type="scientific">Serpula lacrymans var. lacrymans (strain S7.9)</name>
    <name type="common">Dry rot fungus</name>
    <dbReference type="NCBI Taxonomy" id="578457"/>
    <lineage>
        <taxon>Eukaryota</taxon>
        <taxon>Fungi</taxon>
        <taxon>Dikarya</taxon>
        <taxon>Basidiomycota</taxon>
        <taxon>Agaricomycotina</taxon>
        <taxon>Agaricomycetes</taxon>
        <taxon>Agaricomycetidae</taxon>
        <taxon>Boletales</taxon>
        <taxon>Coniophorineae</taxon>
        <taxon>Serpulaceae</taxon>
        <taxon>Serpula</taxon>
    </lineage>
</organism>
<feature type="compositionally biased region" description="Basic and acidic residues" evidence="1">
    <location>
        <begin position="318"/>
        <end position="332"/>
    </location>
</feature>
<feature type="compositionally biased region" description="Acidic residues" evidence="1">
    <location>
        <begin position="239"/>
        <end position="250"/>
    </location>
</feature>
<gene>
    <name evidence="2" type="ORF">SERLADRAFT_463222</name>
</gene>
<dbReference type="Proteomes" id="UP000008064">
    <property type="component" value="Unassembled WGS sequence"/>
</dbReference>
<evidence type="ECO:0000256" key="1">
    <source>
        <dbReference type="SAM" id="MobiDB-lite"/>
    </source>
</evidence>
<dbReference type="RefSeq" id="XP_007316485.1">
    <property type="nucleotide sequence ID" value="XM_007316423.1"/>
</dbReference>
<dbReference type="KEGG" id="sla:SERLADRAFT_463222"/>
<dbReference type="EMBL" id="GL945432">
    <property type="protein sequence ID" value="EGO26312.1"/>
    <property type="molecule type" value="Genomic_DNA"/>
</dbReference>
<feature type="compositionally biased region" description="Polar residues" evidence="1">
    <location>
        <begin position="370"/>
        <end position="392"/>
    </location>
</feature>
<feature type="region of interest" description="Disordered" evidence="1">
    <location>
        <begin position="161"/>
        <end position="182"/>
    </location>
</feature>
<protein>
    <submittedName>
        <fullName evidence="2">Uncharacterized protein</fullName>
    </submittedName>
</protein>
<feature type="region of interest" description="Disordered" evidence="1">
    <location>
        <begin position="362"/>
        <end position="392"/>
    </location>
</feature>
<feature type="region of interest" description="Disordered" evidence="1">
    <location>
        <begin position="1"/>
        <end position="25"/>
    </location>
</feature>
<feature type="compositionally biased region" description="Polar residues" evidence="1">
    <location>
        <begin position="57"/>
        <end position="91"/>
    </location>
</feature>
<evidence type="ECO:0000313" key="2">
    <source>
        <dbReference type="EMBL" id="EGO26312.1"/>
    </source>
</evidence>
<sequence>MTVMSPSSVQTPIHHHTHEEQQHQHEFQFGNVGPINLTDNEIYQHIQLQLAGLTPSDPTQNVYQHETPPFASTSTQTSETAPSDSSTQTPEAPSELNPNPYPFPPYYPESAHFVRQWWPTLPGVRRMSCTVVLLAAHNPINHRTRFVLAQHYFGVPVTGQSVEGEQEGSTGESGVHEHREANEEDDMLKLWYVSTPFEVVCVLDRTEENGTSEGKNDETAAPAHDGLAQNGIQTAGDDINADGGDDDDESDIHGVNERPRPLVAVDFGHAVWVEHCGERHACGQREFCGAKVGEETGYEDSEEGELDIQARISNVVEKRNGKPNGKGKERVGAKKGKGKKKQTKCLRFVTFPAVGSSKESSYCAKRDRGSSSTTPLASTHRSGGQDSASTGVVRTLDIPDELDLDSVETINIDQSQGAVILSVREGKIFILMYE</sequence>
<feature type="compositionally biased region" description="Low complexity" evidence="1">
    <location>
        <begin position="161"/>
        <end position="173"/>
    </location>
</feature>
<feature type="region of interest" description="Disordered" evidence="1">
    <location>
        <begin position="57"/>
        <end position="101"/>
    </location>
</feature>
<proteinExistence type="predicted"/>
<name>F8NRP6_SERL9</name>
<dbReference type="GeneID" id="18818519"/>
<feature type="region of interest" description="Disordered" evidence="1">
    <location>
        <begin position="318"/>
        <end position="339"/>
    </location>
</feature>
<dbReference type="OrthoDB" id="3202382at2759"/>